<dbReference type="Gene3D" id="3.30.870.10">
    <property type="entry name" value="Endonuclease Chain A"/>
    <property type="match status" value="2"/>
</dbReference>
<dbReference type="Proteomes" id="UP001290462">
    <property type="component" value="Unassembled WGS sequence"/>
</dbReference>
<evidence type="ECO:0000259" key="14">
    <source>
        <dbReference type="PROSITE" id="PS50035"/>
    </source>
</evidence>
<evidence type="ECO:0000256" key="8">
    <source>
        <dbReference type="ARBA" id="ARBA00023098"/>
    </source>
</evidence>
<evidence type="ECO:0000256" key="4">
    <source>
        <dbReference type="ARBA" id="ARBA00022679"/>
    </source>
</evidence>
<dbReference type="CDD" id="cd09112">
    <property type="entry name" value="PLDc_CLS_2"/>
    <property type="match status" value="1"/>
</dbReference>
<evidence type="ECO:0000313" key="16">
    <source>
        <dbReference type="Proteomes" id="UP001290462"/>
    </source>
</evidence>
<dbReference type="NCBIfam" id="TIGR04265">
    <property type="entry name" value="bac_cardiolipin"/>
    <property type="match status" value="1"/>
</dbReference>
<keyword evidence="7 13" id="KW-1133">Transmembrane helix</keyword>
<dbReference type="RefSeq" id="WP_322808768.1">
    <property type="nucleotide sequence ID" value="NZ_JAVBVO010000003.1"/>
</dbReference>
<feature type="domain" description="PLD phosphodiesterase" evidence="14">
    <location>
        <begin position="418"/>
        <end position="445"/>
    </location>
</feature>
<name>A0AAW9K3Y1_CARML</name>
<gene>
    <name evidence="15" type="primary">cls</name>
    <name evidence="15" type="ORF">RAK27_07020</name>
</gene>
<accession>A0AAW9K3Y1</accession>
<dbReference type="PANTHER" id="PTHR21248:SF22">
    <property type="entry name" value="PHOSPHOLIPASE D"/>
    <property type="match status" value="1"/>
</dbReference>
<feature type="transmembrane region" description="Helical" evidence="13">
    <location>
        <begin position="5"/>
        <end position="23"/>
    </location>
</feature>
<keyword evidence="9 13" id="KW-0472">Membrane</keyword>
<evidence type="ECO:0000256" key="7">
    <source>
        <dbReference type="ARBA" id="ARBA00022989"/>
    </source>
</evidence>
<keyword evidence="10" id="KW-0594">Phospholipid biosynthesis</keyword>
<keyword evidence="8" id="KW-0443">Lipid metabolism</keyword>
<dbReference type="PANTHER" id="PTHR21248">
    <property type="entry name" value="CARDIOLIPIN SYNTHASE"/>
    <property type="match status" value="1"/>
</dbReference>
<evidence type="ECO:0000313" key="15">
    <source>
        <dbReference type="EMBL" id="MDZ5758412.1"/>
    </source>
</evidence>
<keyword evidence="6" id="KW-0677">Repeat</keyword>
<dbReference type="InterPro" id="IPR027379">
    <property type="entry name" value="CLS_N"/>
</dbReference>
<evidence type="ECO:0000256" key="6">
    <source>
        <dbReference type="ARBA" id="ARBA00022737"/>
    </source>
</evidence>
<dbReference type="PROSITE" id="PS50035">
    <property type="entry name" value="PLD"/>
    <property type="match status" value="2"/>
</dbReference>
<dbReference type="SUPFAM" id="SSF56024">
    <property type="entry name" value="Phospholipase D/nuclease"/>
    <property type="match status" value="2"/>
</dbReference>
<evidence type="ECO:0000256" key="11">
    <source>
        <dbReference type="ARBA" id="ARBA00023264"/>
    </source>
</evidence>
<sequence length="506" mass="57577">MKNKSIQLVIIISLTIGLAYFLSSWSQQLFFLISFGIELLGVFIGLRLLLVDQRSTNSKVAWIAIIFVIPVFGVISYLFFGRNPQNRIFSTNQNVERAKLIERIHQVSCESEPNETPKLSQRIEALTGIHAMRGNRLTLLTDGQETFSAILEALQGAKDHIHIQYYIFKQDTISTEIRDILVEKAKEGVTVRFLYDGFGSKKLTKEFLAPLVEAGVHLYAYDPIYSIWFARTANLRNHRKIIVVDSDIGFTGGLNVGDEYLGITQRFRFWRDTHLKMEGKGVLELQEAFLYDWVYMENRENAASEFISDEGVKRYLKSDSVGNEWIQVVYGGPYDKEKLIRDALLDLIDSADESVWIMSPYLVPDEESLAVLRRVAMSGINVKLLIPGKADMSLSFHGSNAYIKTLTEAGAEVYSYRNDSFIHGKLLIIDGKRAAIGTANFDVRSFRLNHELMVFVYEPSEAINKMKMDFENDLKESQLNTVESLNNKSRSQKIKETLASLFTPIL</sequence>
<evidence type="ECO:0000256" key="13">
    <source>
        <dbReference type="SAM" id="Phobius"/>
    </source>
</evidence>
<keyword evidence="11" id="KW-1208">Phospholipid metabolism</keyword>
<dbReference type="GO" id="GO:0032049">
    <property type="term" value="P:cardiolipin biosynthetic process"/>
    <property type="evidence" value="ECO:0007669"/>
    <property type="project" value="UniProtKB-UniRule"/>
</dbReference>
<keyword evidence="3" id="KW-0444">Lipid biosynthesis</keyword>
<comment type="caution">
    <text evidence="15">The sequence shown here is derived from an EMBL/GenBank/DDBJ whole genome shotgun (WGS) entry which is preliminary data.</text>
</comment>
<dbReference type="Pfam" id="PF13091">
    <property type="entry name" value="PLDc_2"/>
    <property type="match status" value="2"/>
</dbReference>
<keyword evidence="5 13" id="KW-0812">Transmembrane</keyword>
<dbReference type="SMART" id="SM00155">
    <property type="entry name" value="PLDc"/>
    <property type="match status" value="2"/>
</dbReference>
<dbReference type="EC" id="2.7.8.-" evidence="12"/>
<evidence type="ECO:0000256" key="12">
    <source>
        <dbReference type="NCBIfam" id="TIGR04265"/>
    </source>
</evidence>
<evidence type="ECO:0000256" key="5">
    <source>
        <dbReference type="ARBA" id="ARBA00022692"/>
    </source>
</evidence>
<feature type="transmembrane region" description="Helical" evidence="13">
    <location>
        <begin position="62"/>
        <end position="80"/>
    </location>
</feature>
<dbReference type="GO" id="GO:0008808">
    <property type="term" value="F:cardiolipin synthase activity"/>
    <property type="evidence" value="ECO:0007669"/>
    <property type="project" value="UniProtKB-UniRule"/>
</dbReference>
<dbReference type="GO" id="GO:0005886">
    <property type="term" value="C:plasma membrane"/>
    <property type="evidence" value="ECO:0007669"/>
    <property type="project" value="UniProtKB-SubCell"/>
</dbReference>
<evidence type="ECO:0000256" key="9">
    <source>
        <dbReference type="ARBA" id="ARBA00023136"/>
    </source>
</evidence>
<protein>
    <recommendedName>
        <fullName evidence="12">Cardiolipin synthase</fullName>
        <ecNumber evidence="12">2.7.8.-</ecNumber>
    </recommendedName>
</protein>
<dbReference type="CDD" id="cd09110">
    <property type="entry name" value="PLDc_CLS_1"/>
    <property type="match status" value="1"/>
</dbReference>
<evidence type="ECO:0000256" key="10">
    <source>
        <dbReference type="ARBA" id="ARBA00023209"/>
    </source>
</evidence>
<evidence type="ECO:0000256" key="2">
    <source>
        <dbReference type="ARBA" id="ARBA00022475"/>
    </source>
</evidence>
<dbReference type="Pfam" id="PF13396">
    <property type="entry name" value="PLDc_N"/>
    <property type="match status" value="1"/>
</dbReference>
<dbReference type="InterPro" id="IPR025202">
    <property type="entry name" value="PLD-like_dom"/>
</dbReference>
<reference evidence="15" key="1">
    <citation type="submission" date="2023-08" db="EMBL/GenBank/DDBJ databases">
        <title>Genomic characterization of piscicolin 126 produced by Carnobacterium maltaromaticum CM22 strain isolated from salmon (Salmo salar).</title>
        <authorList>
            <person name="Gonzalez-Gragera E."/>
            <person name="Garcia-Lopez J.D."/>
            <person name="Teso-Perez C."/>
            <person name="Gimenez-Hernandez I."/>
            <person name="Peralta-Sanchez J.M."/>
            <person name="Valdivia E."/>
            <person name="Montalban-Lopez M."/>
            <person name="Martin-Platero A.M."/>
            <person name="Banos A."/>
            <person name="Martinez-Bueno M."/>
        </authorList>
    </citation>
    <scope>NUCLEOTIDE SEQUENCE</scope>
    <source>
        <strain evidence="15">CM22</strain>
    </source>
</reference>
<dbReference type="FunFam" id="3.30.870.10:FF:000014">
    <property type="entry name" value="Cardiolipin synthase"/>
    <property type="match status" value="1"/>
</dbReference>
<evidence type="ECO:0000256" key="3">
    <source>
        <dbReference type="ARBA" id="ARBA00022516"/>
    </source>
</evidence>
<dbReference type="InterPro" id="IPR001736">
    <property type="entry name" value="PLipase_D/transphosphatidylase"/>
</dbReference>
<feature type="transmembrane region" description="Helical" evidence="13">
    <location>
        <begin position="29"/>
        <end position="50"/>
    </location>
</feature>
<dbReference type="EMBL" id="JAVBVO010000003">
    <property type="protein sequence ID" value="MDZ5758412.1"/>
    <property type="molecule type" value="Genomic_DNA"/>
</dbReference>
<organism evidence="15 16">
    <name type="scientific">Carnobacterium maltaromaticum</name>
    <name type="common">Carnobacterium piscicola</name>
    <dbReference type="NCBI Taxonomy" id="2751"/>
    <lineage>
        <taxon>Bacteria</taxon>
        <taxon>Bacillati</taxon>
        <taxon>Bacillota</taxon>
        <taxon>Bacilli</taxon>
        <taxon>Lactobacillales</taxon>
        <taxon>Carnobacteriaceae</taxon>
        <taxon>Carnobacterium</taxon>
    </lineage>
</organism>
<dbReference type="AlphaFoldDB" id="A0AAW9K3Y1"/>
<dbReference type="InterPro" id="IPR022924">
    <property type="entry name" value="Cardiolipin_synthase"/>
</dbReference>
<evidence type="ECO:0000256" key="1">
    <source>
        <dbReference type="ARBA" id="ARBA00004651"/>
    </source>
</evidence>
<feature type="domain" description="PLD phosphodiesterase" evidence="14">
    <location>
        <begin position="233"/>
        <end position="260"/>
    </location>
</feature>
<keyword evidence="4" id="KW-0808">Transferase</keyword>
<proteinExistence type="predicted"/>
<comment type="subcellular location">
    <subcellularLocation>
        <location evidence="1">Cell membrane</location>
        <topology evidence="1">Multi-pass membrane protein</topology>
    </subcellularLocation>
</comment>
<keyword evidence="2" id="KW-1003">Cell membrane</keyword>